<evidence type="ECO:0000256" key="4">
    <source>
        <dbReference type="ARBA" id="ARBA00022884"/>
    </source>
</evidence>
<dbReference type="InterPro" id="IPR001040">
    <property type="entry name" value="TIF_eIF_4E"/>
</dbReference>
<dbReference type="AlphaFoldDB" id="A0A3Q2XX19"/>
<dbReference type="GO" id="GO:0003743">
    <property type="term" value="F:translation initiation factor activity"/>
    <property type="evidence" value="ECO:0007669"/>
    <property type="project" value="UniProtKB-KW"/>
</dbReference>
<dbReference type="PANTHER" id="PTHR11960">
    <property type="entry name" value="EUKARYOTIC TRANSLATION INITIATION FACTOR 4E RELATED"/>
    <property type="match status" value="1"/>
</dbReference>
<dbReference type="Ensembl" id="ENSHCOT00000015770.1">
    <property type="protein sequence ID" value="ENSHCOP00000009603.1"/>
    <property type="gene ID" value="ENSHCOG00000012145.1"/>
</dbReference>
<evidence type="ECO:0000313" key="8">
    <source>
        <dbReference type="Proteomes" id="UP000264820"/>
    </source>
</evidence>
<dbReference type="Pfam" id="PF01652">
    <property type="entry name" value="IF4E"/>
    <property type="match status" value="1"/>
</dbReference>
<reference evidence="7" key="2">
    <citation type="submission" date="2025-09" db="UniProtKB">
        <authorList>
            <consortium name="Ensembl"/>
        </authorList>
    </citation>
    <scope>IDENTIFICATION</scope>
</reference>
<organism evidence="7 8">
    <name type="scientific">Hippocampus comes</name>
    <name type="common">Tiger tail seahorse</name>
    <dbReference type="NCBI Taxonomy" id="109280"/>
    <lineage>
        <taxon>Eukaryota</taxon>
        <taxon>Metazoa</taxon>
        <taxon>Chordata</taxon>
        <taxon>Craniata</taxon>
        <taxon>Vertebrata</taxon>
        <taxon>Euteleostomi</taxon>
        <taxon>Actinopterygii</taxon>
        <taxon>Neopterygii</taxon>
        <taxon>Teleostei</taxon>
        <taxon>Neoteleostei</taxon>
        <taxon>Acanthomorphata</taxon>
        <taxon>Syngnathiaria</taxon>
        <taxon>Syngnathiformes</taxon>
        <taxon>Syngnathoidei</taxon>
        <taxon>Syngnathidae</taxon>
        <taxon>Hippocampus</taxon>
    </lineage>
</organism>
<keyword evidence="5 6" id="KW-0648">Protein biosynthesis</keyword>
<evidence type="ECO:0000256" key="1">
    <source>
        <dbReference type="ARBA" id="ARBA00009860"/>
    </source>
</evidence>
<dbReference type="PANTHER" id="PTHR11960:SF66">
    <property type="entry name" value="EUKARYOTIC TRANSLATION INITIATION FACTOR 4E TYPE 3"/>
    <property type="match status" value="1"/>
</dbReference>
<proteinExistence type="inferred from homology"/>
<keyword evidence="8" id="KW-1185">Reference proteome</keyword>
<dbReference type="STRING" id="109280.ENSHCOP00000009603"/>
<keyword evidence="4 6" id="KW-0694">RNA-binding</keyword>
<keyword evidence="2 6" id="KW-0396">Initiation factor</keyword>
<keyword evidence="3" id="KW-0810">Translation regulation</keyword>
<evidence type="ECO:0000256" key="2">
    <source>
        <dbReference type="ARBA" id="ARBA00022540"/>
    </source>
</evidence>
<comment type="similarity">
    <text evidence="1 6">Belongs to the eukaryotic initiation factor 4E family.</text>
</comment>
<dbReference type="Proteomes" id="UP000264820">
    <property type="component" value="Unplaced"/>
</dbReference>
<dbReference type="GeneTree" id="ENSGT00940000155865"/>
<reference evidence="7" key="1">
    <citation type="submission" date="2025-08" db="UniProtKB">
        <authorList>
            <consortium name="Ensembl"/>
        </authorList>
    </citation>
    <scope>IDENTIFICATION</scope>
</reference>
<accession>A0A3Q2XX19</accession>
<sequence length="244" mass="27940">MIVRVAATLHLNSPSSPVTLRETSVHVRGPDTDLGSFLNDKENDVLPLHSPWTFWLIRSLPGPKATECEFNLKKVYTVETVQARFPVFYNLYLCILVHTCSRLFSTREEESNVKGGVWRLKVPKECTSAAWKELLLATIGEQFSDYYEVCGVSVSVRDREDVPVWNENASCADEVNILGKIHELRLQMPFEAAFYKREYLLTLYVSWIVKLIDVSNTHICFDCSSQGSSRFRRRSIRILALFAL</sequence>
<dbReference type="SUPFAM" id="SSF55418">
    <property type="entry name" value="eIF4e-like"/>
    <property type="match status" value="1"/>
</dbReference>
<name>A0A3Q2XX19_HIPCM</name>
<dbReference type="InterPro" id="IPR023398">
    <property type="entry name" value="TIF_eIF4e-like"/>
</dbReference>
<evidence type="ECO:0000256" key="3">
    <source>
        <dbReference type="ARBA" id="ARBA00022845"/>
    </source>
</evidence>
<dbReference type="GO" id="GO:0000340">
    <property type="term" value="F:RNA 7-methylguanosine cap binding"/>
    <property type="evidence" value="ECO:0007669"/>
    <property type="project" value="TreeGrafter"/>
</dbReference>
<dbReference type="Gene3D" id="3.30.760.10">
    <property type="entry name" value="RNA Cap, Translation Initiation Factor Eif4e"/>
    <property type="match status" value="1"/>
</dbReference>
<evidence type="ECO:0000256" key="5">
    <source>
        <dbReference type="ARBA" id="ARBA00022917"/>
    </source>
</evidence>
<protein>
    <submittedName>
        <fullName evidence="7">Eukaryotic translation initiation factor 4E family member 3</fullName>
    </submittedName>
</protein>
<evidence type="ECO:0000256" key="6">
    <source>
        <dbReference type="RuleBase" id="RU004374"/>
    </source>
</evidence>
<dbReference type="GO" id="GO:0016281">
    <property type="term" value="C:eukaryotic translation initiation factor 4F complex"/>
    <property type="evidence" value="ECO:0007669"/>
    <property type="project" value="TreeGrafter"/>
</dbReference>
<dbReference type="GO" id="GO:0006417">
    <property type="term" value="P:regulation of translation"/>
    <property type="evidence" value="ECO:0007669"/>
    <property type="project" value="UniProtKB-KW"/>
</dbReference>
<evidence type="ECO:0000313" key="7">
    <source>
        <dbReference type="Ensembl" id="ENSHCOP00000009603.1"/>
    </source>
</evidence>